<dbReference type="Gene3D" id="3.40.50.150">
    <property type="entry name" value="Vaccinia Virus protein VP39"/>
    <property type="match status" value="1"/>
</dbReference>
<protein>
    <recommendedName>
        <fullName evidence="2">Methyltransferase type 11 domain-containing protein</fullName>
    </recommendedName>
</protein>
<gene>
    <name evidence="1" type="ORF">LCGC14_0869390</name>
</gene>
<evidence type="ECO:0000313" key="1">
    <source>
        <dbReference type="EMBL" id="KKN26943.1"/>
    </source>
</evidence>
<sequence length="293" mass="34572">MYRTRTAEKIPEDVISMVFKLPSFWKDKHYKERQELRLKIVTDFLSSDISYTKKQVSILGSSFDKRNLPLIRNVFDMACEDQGYKFLNHTVEFIMNAIFRDSNYGISHVNSEVKTEFETKNRYYPYISFTREDFIRILWRVGNFFKTKNMRSKKFIDVGCGIGDKVLFANLLGYDSYGIEYNEHTYNLGKHFLNDVDWCRLIRGDAFSHDFSTYDVIYLYVPIADHKLMIKLHKHIYSTMKVGAKMYDVGGGIRGLYVNIFGKNPPKRPDFRGVIQKKKNGKPWVRSFKLERA</sequence>
<evidence type="ECO:0008006" key="2">
    <source>
        <dbReference type="Google" id="ProtNLM"/>
    </source>
</evidence>
<dbReference type="InterPro" id="IPR029063">
    <property type="entry name" value="SAM-dependent_MTases_sf"/>
</dbReference>
<reference evidence="1" key="1">
    <citation type="journal article" date="2015" name="Nature">
        <title>Complex archaea that bridge the gap between prokaryotes and eukaryotes.</title>
        <authorList>
            <person name="Spang A."/>
            <person name="Saw J.H."/>
            <person name="Jorgensen S.L."/>
            <person name="Zaremba-Niedzwiedzka K."/>
            <person name="Martijn J."/>
            <person name="Lind A.E."/>
            <person name="van Eijk R."/>
            <person name="Schleper C."/>
            <person name="Guy L."/>
            <person name="Ettema T.J."/>
        </authorList>
    </citation>
    <scope>NUCLEOTIDE SEQUENCE</scope>
</reference>
<organism evidence="1">
    <name type="scientific">marine sediment metagenome</name>
    <dbReference type="NCBI Taxonomy" id="412755"/>
    <lineage>
        <taxon>unclassified sequences</taxon>
        <taxon>metagenomes</taxon>
        <taxon>ecological metagenomes</taxon>
    </lineage>
</organism>
<name>A0A0F9SC29_9ZZZZ</name>
<dbReference type="SUPFAM" id="SSF53335">
    <property type="entry name" value="S-adenosyl-L-methionine-dependent methyltransferases"/>
    <property type="match status" value="1"/>
</dbReference>
<accession>A0A0F9SC29</accession>
<dbReference type="CDD" id="cd02440">
    <property type="entry name" value="AdoMet_MTases"/>
    <property type="match status" value="1"/>
</dbReference>
<dbReference type="EMBL" id="LAZR01002680">
    <property type="protein sequence ID" value="KKN26943.1"/>
    <property type="molecule type" value="Genomic_DNA"/>
</dbReference>
<proteinExistence type="predicted"/>
<comment type="caution">
    <text evidence="1">The sequence shown here is derived from an EMBL/GenBank/DDBJ whole genome shotgun (WGS) entry which is preliminary data.</text>
</comment>
<dbReference type="AlphaFoldDB" id="A0A0F9SC29"/>